<evidence type="ECO:0000256" key="10">
    <source>
        <dbReference type="ARBA" id="ARBA00023211"/>
    </source>
</evidence>
<organism evidence="17 18">
    <name type="scientific">Meira miltonrushii</name>
    <dbReference type="NCBI Taxonomy" id="1280837"/>
    <lineage>
        <taxon>Eukaryota</taxon>
        <taxon>Fungi</taxon>
        <taxon>Dikarya</taxon>
        <taxon>Basidiomycota</taxon>
        <taxon>Ustilaginomycotina</taxon>
        <taxon>Exobasidiomycetes</taxon>
        <taxon>Exobasidiales</taxon>
        <taxon>Brachybasidiaceae</taxon>
        <taxon>Meira</taxon>
    </lineage>
</organism>
<dbReference type="RefSeq" id="XP_025353453.1">
    <property type="nucleotide sequence ID" value="XM_025496679.1"/>
</dbReference>
<evidence type="ECO:0000256" key="13">
    <source>
        <dbReference type="PIRSR" id="PIRSR600269-51"/>
    </source>
</evidence>
<dbReference type="GO" id="GO:0009308">
    <property type="term" value="P:amine metabolic process"/>
    <property type="evidence" value="ECO:0007669"/>
    <property type="project" value="UniProtKB-UniRule"/>
</dbReference>
<dbReference type="PROSITE" id="PS01165">
    <property type="entry name" value="COPPER_AMINE_OXID_2"/>
    <property type="match status" value="1"/>
</dbReference>
<evidence type="ECO:0000256" key="5">
    <source>
        <dbReference type="ARBA" id="ARBA00011738"/>
    </source>
</evidence>
<dbReference type="Gene3D" id="3.10.450.40">
    <property type="match status" value="2"/>
</dbReference>
<evidence type="ECO:0000256" key="3">
    <source>
        <dbReference type="ARBA" id="ARBA00001947"/>
    </source>
</evidence>
<evidence type="ECO:0000256" key="8">
    <source>
        <dbReference type="ARBA" id="ARBA00023002"/>
    </source>
</evidence>
<evidence type="ECO:0000313" key="17">
    <source>
        <dbReference type="EMBL" id="PWN33151.1"/>
    </source>
</evidence>
<dbReference type="InterPro" id="IPR049948">
    <property type="entry name" value="Cu_Am_ox_TPQ-bd"/>
</dbReference>
<comment type="cofactor">
    <cofactor evidence="14">
        <name>Cu cation</name>
        <dbReference type="ChEBI" id="CHEBI:23378"/>
    </cofactor>
    <text evidence="14">Contains 1 topaquinone per subunit.</text>
</comment>
<dbReference type="EC" id="1.4.3.-" evidence="14"/>
<feature type="active site" description="Proton acceptor" evidence="12">
    <location>
        <position position="404"/>
    </location>
</feature>
<dbReference type="InParanoid" id="A0A316V9N1"/>
<evidence type="ECO:0000256" key="7">
    <source>
        <dbReference type="ARBA" id="ARBA00022772"/>
    </source>
</evidence>
<dbReference type="GO" id="GO:0005507">
    <property type="term" value="F:copper ion binding"/>
    <property type="evidence" value="ECO:0007669"/>
    <property type="project" value="InterPro"/>
</dbReference>
<keyword evidence="7 12" id="KW-0801">TPQ</keyword>
<evidence type="ECO:0000256" key="1">
    <source>
        <dbReference type="ARBA" id="ARBA00001935"/>
    </source>
</evidence>
<evidence type="ECO:0000259" key="15">
    <source>
        <dbReference type="Pfam" id="PF01179"/>
    </source>
</evidence>
<comment type="subunit">
    <text evidence="5">Homodimer.</text>
</comment>
<gene>
    <name evidence="17" type="ORF">FA14DRAFT_125030</name>
</gene>
<feature type="domain" description="Copper amine oxidase N3-terminal" evidence="16">
    <location>
        <begin position="170"/>
        <end position="261"/>
    </location>
</feature>
<comment type="similarity">
    <text evidence="4 14">Belongs to the copper/topaquinone oxidase family.</text>
</comment>
<dbReference type="Pfam" id="PF01179">
    <property type="entry name" value="Cu_amine_oxid"/>
    <property type="match status" value="1"/>
</dbReference>
<dbReference type="STRING" id="1280837.A0A316V9N1"/>
<evidence type="ECO:0000256" key="9">
    <source>
        <dbReference type="ARBA" id="ARBA00023008"/>
    </source>
</evidence>
<dbReference type="GO" id="GO:0008131">
    <property type="term" value="F:primary methylamine oxidase activity"/>
    <property type="evidence" value="ECO:0007669"/>
    <property type="project" value="UniProtKB-EC"/>
</dbReference>
<sequence>MPVTTTSTTSNTTFNSLKSHNGVEAKLNLKPCNGKGVNHPLDPLSADEIAAASLVVREYLATQTTIKAVKFASSLHVPPSKSAVLAVLGLPLPRNAKIDLKSAQQECSRRMVEVQIIDAIEGSAYEVFVELNQNAGTIWKQNGPIAASGALQLGKVNKLIKLPYGAQPGLTPEEVNEAEFVLRKDPKVVQIAREVGVEPENLYADGWSIGYDDRFDPGLRLQQCLVYARKSEHENLYAHPMDFSVVIDSNKMEVLAIDFPRHRGPKGTNDPTSFDGQPGPITTNAEEAYEFAQRERIPPPMKSFDFLPDLMAQDPSMPPLRTDLKPLHVSQPEGVSFSLNGNELSWQKWKFHIGFHPRDGLVLSTVTYNDNGTVRPLFYRMSVAEMVVPYAEPAHPHPRKFAFDVGEYGMGTLANSLSLGCDCLGTIAYLDGSHVALDGSATTIQRCICIHEEDAGLAWKHTDYRVGGKVRSARGRKLVVQMISTVANYEYIFNYNFYTDGSVQLETRLTGILNLYCKRPGEEEEATYGVEVAPGINAHHHQHLFSLRLDPMIDGVENTVVQSDITPTPFPTGHPANHAGNGFQVNKTSLTKAGGYDWDSSKHRLWTITNPNKKHYASNLPVAYKIHTKDWDPLLARNDSQIGQRAEFAQHSMWLSKYNEDQLWPARKYVPQSRGIVSDSIGPWTKDQHSVEDEDVILWLTYGTTHIPRPEDFPVMPVEHLSVWLKPNNFFNFNPAHDLPQLDDKRSRLVVQGADNSNCCRA</sequence>
<dbReference type="PANTHER" id="PTHR10638">
    <property type="entry name" value="COPPER AMINE OXIDASE"/>
    <property type="match status" value="1"/>
</dbReference>
<accession>A0A316V9N1</accession>
<proteinExistence type="inferred from homology"/>
<dbReference type="GO" id="GO:0048038">
    <property type="term" value="F:quinone binding"/>
    <property type="evidence" value="ECO:0007669"/>
    <property type="project" value="InterPro"/>
</dbReference>
<reference evidence="17 18" key="1">
    <citation type="journal article" date="2018" name="Mol. Biol. Evol.">
        <title>Broad Genomic Sampling Reveals a Smut Pathogenic Ancestry of the Fungal Clade Ustilaginomycotina.</title>
        <authorList>
            <person name="Kijpornyongpan T."/>
            <person name="Mondo S.J."/>
            <person name="Barry K."/>
            <person name="Sandor L."/>
            <person name="Lee J."/>
            <person name="Lipzen A."/>
            <person name="Pangilinan J."/>
            <person name="LaButti K."/>
            <person name="Hainaut M."/>
            <person name="Henrissat B."/>
            <person name="Grigoriev I.V."/>
            <person name="Spatafora J.W."/>
            <person name="Aime M.C."/>
        </authorList>
    </citation>
    <scope>NUCLEOTIDE SEQUENCE [LARGE SCALE GENOMIC DNA]</scope>
    <source>
        <strain evidence="17 18">MCA 3882</strain>
    </source>
</reference>
<evidence type="ECO:0000256" key="11">
    <source>
        <dbReference type="ARBA" id="ARBA00048032"/>
    </source>
</evidence>
<comment type="cofactor">
    <cofactor evidence="1">
        <name>Cu cation</name>
        <dbReference type="ChEBI" id="CHEBI:23378"/>
    </cofactor>
</comment>
<keyword evidence="6 14" id="KW-0479">Metal-binding</keyword>
<dbReference type="FunCoup" id="A0A316V9N1">
    <property type="interactions" value="43"/>
</dbReference>
<dbReference type="PROSITE" id="PS01164">
    <property type="entry name" value="COPPER_AMINE_OXID_1"/>
    <property type="match status" value="1"/>
</dbReference>
<dbReference type="InterPro" id="IPR000269">
    <property type="entry name" value="Cu_amine_oxidase"/>
</dbReference>
<evidence type="ECO:0000256" key="4">
    <source>
        <dbReference type="ARBA" id="ARBA00007983"/>
    </source>
</evidence>
<evidence type="ECO:0000259" key="16">
    <source>
        <dbReference type="Pfam" id="PF02728"/>
    </source>
</evidence>
<dbReference type="PANTHER" id="PTHR10638:SF86">
    <property type="entry name" value="COPPER AMINE OXIDASE 1-RELATED"/>
    <property type="match status" value="1"/>
</dbReference>
<name>A0A316V9N1_9BASI</name>
<dbReference type="InterPro" id="IPR016182">
    <property type="entry name" value="Cu_amine_oxidase_N-reg"/>
</dbReference>
<evidence type="ECO:0000313" key="18">
    <source>
        <dbReference type="Proteomes" id="UP000245771"/>
    </source>
</evidence>
<comment type="cofactor">
    <cofactor evidence="2">
        <name>Mn(2+)</name>
        <dbReference type="ChEBI" id="CHEBI:29035"/>
    </cofactor>
</comment>
<dbReference type="FunFam" id="2.70.98.20:FF:000006">
    <property type="entry name" value="Amine oxidase"/>
    <property type="match status" value="1"/>
</dbReference>
<dbReference type="InterPro" id="IPR015802">
    <property type="entry name" value="Cu_amine_oxidase_N3"/>
</dbReference>
<keyword evidence="9 14" id="KW-0186">Copper</keyword>
<dbReference type="Proteomes" id="UP000245771">
    <property type="component" value="Unassembled WGS sequence"/>
</dbReference>
<dbReference type="Pfam" id="PF02728">
    <property type="entry name" value="Cu_amine_oxidN3"/>
    <property type="match status" value="1"/>
</dbReference>
<feature type="domain" description="Copper amine oxidase catalytic" evidence="15">
    <location>
        <begin position="327"/>
        <end position="736"/>
    </location>
</feature>
<keyword evidence="10" id="KW-0464">Manganese</keyword>
<dbReference type="InterPro" id="IPR036460">
    <property type="entry name" value="Cu_amine_oxidase_C_sf"/>
</dbReference>
<dbReference type="Gene3D" id="2.70.98.20">
    <property type="entry name" value="Copper amine oxidase, catalytic domain"/>
    <property type="match status" value="1"/>
</dbReference>
<comment type="PTM">
    <text evidence="13 14">Topaquinone (TPQ) is generated by copper-dependent autoxidation of a specific tyrosyl residue.</text>
</comment>
<feature type="active site" description="Schiff-base intermediate with substrate; via topaquinone" evidence="12">
    <location>
        <position position="489"/>
    </location>
</feature>
<evidence type="ECO:0000256" key="6">
    <source>
        <dbReference type="ARBA" id="ARBA00022723"/>
    </source>
</evidence>
<keyword evidence="8 14" id="KW-0560">Oxidoreductase</keyword>
<dbReference type="AlphaFoldDB" id="A0A316V9N1"/>
<dbReference type="SUPFAM" id="SSF54416">
    <property type="entry name" value="Amine oxidase N-terminal region"/>
    <property type="match status" value="2"/>
</dbReference>
<comment type="catalytic activity">
    <reaction evidence="11">
        <text>a primary methyl amine + O2 + H2O = an aldehyde + H2O2 + NH4(+)</text>
        <dbReference type="Rhea" id="RHEA:16153"/>
        <dbReference type="ChEBI" id="CHEBI:15377"/>
        <dbReference type="ChEBI" id="CHEBI:15379"/>
        <dbReference type="ChEBI" id="CHEBI:16240"/>
        <dbReference type="ChEBI" id="CHEBI:17478"/>
        <dbReference type="ChEBI" id="CHEBI:28938"/>
        <dbReference type="ChEBI" id="CHEBI:228804"/>
        <dbReference type="EC" id="1.4.3.21"/>
    </reaction>
</comment>
<dbReference type="GeneID" id="37018460"/>
<evidence type="ECO:0000256" key="2">
    <source>
        <dbReference type="ARBA" id="ARBA00001936"/>
    </source>
</evidence>
<keyword evidence="18" id="KW-1185">Reference proteome</keyword>
<dbReference type="OrthoDB" id="5379943at2759"/>
<dbReference type="EMBL" id="KZ819604">
    <property type="protein sequence ID" value="PWN33151.1"/>
    <property type="molecule type" value="Genomic_DNA"/>
</dbReference>
<dbReference type="InterPro" id="IPR015798">
    <property type="entry name" value="Cu_amine_oxidase_C"/>
</dbReference>
<evidence type="ECO:0000256" key="14">
    <source>
        <dbReference type="RuleBase" id="RU000672"/>
    </source>
</evidence>
<feature type="modified residue" description="2',4',5'-topaquinone" evidence="13">
    <location>
        <position position="489"/>
    </location>
</feature>
<dbReference type="InterPro" id="IPR049947">
    <property type="entry name" value="Cu_Am_Ox_Cu-bd"/>
</dbReference>
<evidence type="ECO:0000256" key="12">
    <source>
        <dbReference type="PIRSR" id="PIRSR600269-50"/>
    </source>
</evidence>
<dbReference type="SUPFAM" id="SSF49998">
    <property type="entry name" value="Amine oxidase catalytic domain"/>
    <property type="match status" value="1"/>
</dbReference>
<comment type="cofactor">
    <cofactor evidence="3">
        <name>Zn(2+)</name>
        <dbReference type="ChEBI" id="CHEBI:29105"/>
    </cofactor>
</comment>
<protein>
    <recommendedName>
        <fullName evidence="14">Amine oxidase</fullName>
        <ecNumber evidence="14">1.4.3.-</ecNumber>
    </recommendedName>
</protein>